<comment type="caution">
    <text evidence="1">The sequence shown here is derived from an EMBL/GenBank/DDBJ whole genome shotgun (WGS) entry which is preliminary data.</text>
</comment>
<reference evidence="1 2" key="1">
    <citation type="submission" date="2020-08" db="EMBL/GenBank/DDBJ databases">
        <title>Genomic Encyclopedia of Type Strains, Phase IV (KMG-IV): sequencing the most valuable type-strain genomes for metagenomic binning, comparative biology and taxonomic classification.</title>
        <authorList>
            <person name="Goeker M."/>
        </authorList>
    </citation>
    <scope>NUCLEOTIDE SEQUENCE [LARGE SCALE GENOMIC DNA]</scope>
    <source>
        <strain evidence="1 2">DSM 24696</strain>
    </source>
</reference>
<protein>
    <submittedName>
        <fullName evidence="1">Uncharacterized protein YuzB (UPF0349 family)</fullName>
    </submittedName>
</protein>
<accession>A0A840QTF3</accession>
<evidence type="ECO:0000313" key="2">
    <source>
        <dbReference type="Proteomes" id="UP000551878"/>
    </source>
</evidence>
<proteinExistence type="predicted"/>
<sequence>MGMGMGMVIVEICENNAMAAVELEERLEERFPEVAVMQYECLNLCGLCRMRPYALVNGERVFGKTVEDSFEAIASKIEDELKQFE</sequence>
<gene>
    <name evidence="1" type="ORF">HNQ41_002810</name>
</gene>
<keyword evidence="2" id="KW-1185">Reference proteome</keyword>
<evidence type="ECO:0000313" key="1">
    <source>
        <dbReference type="EMBL" id="MBB5174593.1"/>
    </source>
</evidence>
<dbReference type="EMBL" id="JACHHB010000014">
    <property type="protein sequence ID" value="MBB5174593.1"/>
    <property type="molecule type" value="Genomic_DNA"/>
</dbReference>
<dbReference type="InterPro" id="IPR009910">
    <property type="entry name" value="DUF1450"/>
</dbReference>
<dbReference type="Proteomes" id="UP000551878">
    <property type="component" value="Unassembled WGS sequence"/>
</dbReference>
<name>A0A840QTF3_9BACI</name>
<organism evidence="1 2">
    <name type="scientific">Texcoconibacillus texcoconensis</name>
    <dbReference type="NCBI Taxonomy" id="1095777"/>
    <lineage>
        <taxon>Bacteria</taxon>
        <taxon>Bacillati</taxon>
        <taxon>Bacillota</taxon>
        <taxon>Bacilli</taxon>
        <taxon>Bacillales</taxon>
        <taxon>Bacillaceae</taxon>
        <taxon>Texcoconibacillus</taxon>
    </lineage>
</organism>
<dbReference type="RefSeq" id="WP_425506989.1">
    <property type="nucleotide sequence ID" value="NZ_JACHHB010000014.1"/>
</dbReference>
<dbReference type="AlphaFoldDB" id="A0A840QTF3"/>
<dbReference type="Pfam" id="PF07293">
    <property type="entry name" value="DUF1450"/>
    <property type="match status" value="1"/>
</dbReference>